<dbReference type="GO" id="GO:0080115">
    <property type="term" value="F:myosin XI tail binding"/>
    <property type="evidence" value="ECO:0007669"/>
    <property type="project" value="UniProtKB-ARBA"/>
</dbReference>
<dbReference type="Pfam" id="PF04576">
    <property type="entry name" value="Zein-binding"/>
    <property type="match status" value="1"/>
</dbReference>
<accession>A0AAQ3QH85</accession>
<dbReference type="EMBL" id="CP136896">
    <property type="protein sequence ID" value="WOL12651.1"/>
    <property type="molecule type" value="Genomic_DNA"/>
</dbReference>
<dbReference type="PANTHER" id="PTHR31448:SF3">
    <property type="entry name" value="MYOSIN-BINDING PROTEIN 2"/>
    <property type="match status" value="1"/>
</dbReference>
<evidence type="ECO:0000256" key="2">
    <source>
        <dbReference type="ARBA" id="ARBA00022692"/>
    </source>
</evidence>
<keyword evidence="10" id="KW-1185">Reference proteome</keyword>
<evidence type="ECO:0000256" key="5">
    <source>
        <dbReference type="SAM" id="Coils"/>
    </source>
</evidence>
<dbReference type="InterPro" id="IPR007656">
    <property type="entry name" value="GTD-bd"/>
</dbReference>
<evidence type="ECO:0000256" key="1">
    <source>
        <dbReference type="ARBA" id="ARBA00004167"/>
    </source>
</evidence>
<gene>
    <name evidence="9" type="ORF">Cni_G21418</name>
</gene>
<sequence>MAANKFATTLCRSTDRMTAILVYAVLEWTLILMLLLNGLFSYLIARFAAFFGLQRPCVFCARVDHLFEPAGDGRRRRGSAYCDLVCHDHAAEIAGLGYCARHRRLAEAEQMCEDCCSASSSLRPPEAALLAWMKRSEEGEKDLSCSCCGVALESGFYSPYILFKPSSGALEHEQTKGNLVEQIAVDDREDLEKDTVLFREKVEDDGCTMEREVESEEKVGAEDAAYALVPDREVEEEEEVDLIHFDDACFSVDDASLKVLSWHPWNTWDGERLVPIELIDSTTKSSVVFVHGKEDLIELEHVEGEDDKVVDIQSIAEERESVVSAAERTDIIKDSPPEHVGGGEDGAVDIQSIVEERESVVSAAEITDIIKESSSEHVGGGEDDSVVDIGSIAEKKLMLSAAEEIKESSEHAEMEQDIMDLEVRCTMEEENELVSAIEMADIVEVNPIENGVVLQEAMALHVGCDVAARDDTIENNSYEVEQTQRGVITLDMRSISEEGNELTSPEHTVDVVEDNSYEGVEAQKGAITLDLRSISEEEKALASAELMDDDAEDNSKEIDGGQQCAIILDTGNIPDEANILTSRTGEDNNLEQKSAVLPAPELTSECSSDHQFIASQATPIMTAEEDVIEAESLICEEDLPGTKDFGGVMLINLETHCEISTSSEICHQQHNEHELLQKPNLMSETQDQLSEVNNEMATMDQEAAVGETEPVEFTSQSPDHIVVFQQNNEIEEERTPGTPTHTNGIYGLNKRFLFGKRESGTESLDGSVASESEGCDTFTVDQLKAALEAERKALSSLYAELEEERSSSAIAANQTMAMITRLQEEKAAMQMEALQYQRMMEEQSEYDQEALHLLNELMMKREKEKLELEKELEMYRKRVLRYESKKRRKMTKQKANCTSGTSSTSSSAEDSDDLLFESPDKDGFSYNPDENNQNTPADDVLSSGTDQGTTKHLITLKESLADFEEERFSILEQLKALERKLITLDDEDPHSLEATEHIPDENGCVSNGHYESLSDDLQDYVNGFSDNLGASRKLHRDGRNMAYQAKRLLPLFDAMSDENEDDVCTKEEAVGASPETMCYHVDHQDKLAIAEEIDNMYERLDALEGDREFLKHCINSLKKGDKGIYLLQEILEHLRDLRRVELRARNSCNALS</sequence>
<keyword evidence="5" id="KW-0175">Coiled coil</keyword>
<feature type="coiled-coil region" evidence="5">
    <location>
        <begin position="780"/>
        <end position="885"/>
    </location>
</feature>
<comment type="subcellular location">
    <subcellularLocation>
        <location evidence="1">Membrane</location>
        <topology evidence="1">Single-pass membrane protein</topology>
    </subcellularLocation>
</comment>
<keyword evidence="2 7" id="KW-0812">Transmembrane</keyword>
<dbReference type="Proteomes" id="UP001327560">
    <property type="component" value="Chromosome 7"/>
</dbReference>
<feature type="region of interest" description="Disordered" evidence="6">
    <location>
        <begin position="886"/>
        <end position="946"/>
    </location>
</feature>
<evidence type="ECO:0000256" key="7">
    <source>
        <dbReference type="SAM" id="Phobius"/>
    </source>
</evidence>
<evidence type="ECO:0000256" key="4">
    <source>
        <dbReference type="ARBA" id="ARBA00023136"/>
    </source>
</evidence>
<dbReference type="GO" id="GO:0016020">
    <property type="term" value="C:membrane"/>
    <property type="evidence" value="ECO:0007669"/>
    <property type="project" value="UniProtKB-SubCell"/>
</dbReference>
<reference evidence="9 10" key="1">
    <citation type="submission" date="2023-10" db="EMBL/GenBank/DDBJ databases">
        <title>Chromosome-scale genome assembly provides insights into flower coloration mechanisms of Canna indica.</title>
        <authorList>
            <person name="Li C."/>
        </authorList>
    </citation>
    <scope>NUCLEOTIDE SEQUENCE [LARGE SCALE GENOMIC DNA]</scope>
    <source>
        <tissue evidence="9">Flower</tissue>
    </source>
</reference>
<evidence type="ECO:0000256" key="6">
    <source>
        <dbReference type="SAM" id="MobiDB-lite"/>
    </source>
</evidence>
<evidence type="ECO:0000259" key="8">
    <source>
        <dbReference type="PROSITE" id="PS51775"/>
    </source>
</evidence>
<feature type="domain" description="GTD-binding" evidence="8">
    <location>
        <begin position="778"/>
        <end position="876"/>
    </location>
</feature>
<dbReference type="InterPro" id="IPR039306">
    <property type="entry name" value="MYOB"/>
</dbReference>
<keyword evidence="3 7" id="KW-1133">Transmembrane helix</keyword>
<evidence type="ECO:0000313" key="10">
    <source>
        <dbReference type="Proteomes" id="UP001327560"/>
    </source>
</evidence>
<organism evidence="9 10">
    <name type="scientific">Canna indica</name>
    <name type="common">Indian-shot</name>
    <dbReference type="NCBI Taxonomy" id="4628"/>
    <lineage>
        <taxon>Eukaryota</taxon>
        <taxon>Viridiplantae</taxon>
        <taxon>Streptophyta</taxon>
        <taxon>Embryophyta</taxon>
        <taxon>Tracheophyta</taxon>
        <taxon>Spermatophyta</taxon>
        <taxon>Magnoliopsida</taxon>
        <taxon>Liliopsida</taxon>
        <taxon>Zingiberales</taxon>
        <taxon>Cannaceae</taxon>
        <taxon>Canna</taxon>
    </lineage>
</organism>
<keyword evidence="4 7" id="KW-0472">Membrane</keyword>
<proteinExistence type="predicted"/>
<feature type="compositionally biased region" description="Low complexity" evidence="6">
    <location>
        <begin position="898"/>
        <end position="908"/>
    </location>
</feature>
<dbReference type="AlphaFoldDB" id="A0AAQ3QH85"/>
<dbReference type="PANTHER" id="PTHR31448">
    <property type="entry name" value="MYOSIN-BINDING PROTEIN 2"/>
    <property type="match status" value="1"/>
</dbReference>
<protein>
    <submittedName>
        <fullName evidence="9">Myosin-binding protein 2-like</fullName>
    </submittedName>
</protein>
<name>A0AAQ3QH85_9LILI</name>
<evidence type="ECO:0000313" key="9">
    <source>
        <dbReference type="EMBL" id="WOL12651.1"/>
    </source>
</evidence>
<dbReference type="PROSITE" id="PS51775">
    <property type="entry name" value="GTD_BINDING"/>
    <property type="match status" value="1"/>
</dbReference>
<evidence type="ECO:0000256" key="3">
    <source>
        <dbReference type="ARBA" id="ARBA00022989"/>
    </source>
</evidence>
<feature type="transmembrane region" description="Helical" evidence="7">
    <location>
        <begin position="20"/>
        <end position="45"/>
    </location>
</feature>
<feature type="compositionally biased region" description="Polar residues" evidence="6">
    <location>
        <begin position="928"/>
        <end position="946"/>
    </location>
</feature>